<dbReference type="Gene3D" id="3.90.1410.10">
    <property type="entry name" value="set domain protein methyltransferase, domain 1"/>
    <property type="match status" value="1"/>
</dbReference>
<evidence type="ECO:0000256" key="6">
    <source>
        <dbReference type="SAM" id="MobiDB-lite"/>
    </source>
</evidence>
<dbReference type="CDD" id="cd10527">
    <property type="entry name" value="SET_LSMT"/>
    <property type="match status" value="1"/>
</dbReference>
<keyword evidence="4" id="KW-0949">S-adenosyl-L-methionine</keyword>
<keyword evidence="2" id="KW-0489">Methyltransferase</keyword>
<evidence type="ECO:0000256" key="1">
    <source>
        <dbReference type="ARBA" id="ARBA00016973"/>
    </source>
</evidence>
<protein>
    <recommendedName>
        <fullName evidence="1">N-lysine methyltransferase SETD6</fullName>
    </recommendedName>
    <alternativeName>
        <fullName evidence="5">SET domain-containing protein 6</fullName>
    </alternativeName>
</protein>
<dbReference type="PANTHER" id="PTHR13271">
    <property type="entry name" value="UNCHARACTERIZED PUTATIVE METHYLTRANSFERASE"/>
    <property type="match status" value="1"/>
</dbReference>
<dbReference type="InterPro" id="IPR036464">
    <property type="entry name" value="Rubisco_LSMT_subst-bd_sf"/>
</dbReference>
<keyword evidence="3" id="KW-0808">Transferase</keyword>
<evidence type="ECO:0000313" key="9">
    <source>
        <dbReference type="Proteomes" id="UP000318582"/>
    </source>
</evidence>
<evidence type="ECO:0000313" key="8">
    <source>
        <dbReference type="EMBL" id="TPX59327.1"/>
    </source>
</evidence>
<comment type="caution">
    <text evidence="8">The sequence shown here is derived from an EMBL/GenBank/DDBJ whole genome shotgun (WGS) entry which is preliminary data.</text>
</comment>
<evidence type="ECO:0000256" key="4">
    <source>
        <dbReference type="ARBA" id="ARBA00022691"/>
    </source>
</evidence>
<dbReference type="InterPro" id="IPR015353">
    <property type="entry name" value="Rubisco_LSMT_subst-bd"/>
</dbReference>
<sequence>MMATCTSDTAAERLQELKEWFSAHDIEYDSDAIELRVVGGDDRPSYAVFAKEDLDVEQTICRIPKESVLSVRNCGIADILEQAELGGVLGLAFCVMYEKSLGAKSPWAAYLRSLPESEHLPILWSEEDFSALTGTDVEEQTVRDRALLEDDYATHVGPLVEEHGFPPEHFTYEKFLQAASLVSSRAFEIDAHHGESMVPLADLFNHQTPTSLAEGEHVHFETDADVCPYCGANGACYCEDLEDEDDIEDVDEFDDEEGEEVVELVTDDEDDEPPELYDPEDWMGHSDEHKDPASYAKTHEVDFLEMNLIRPCAAGEEVYNTYGEHGNDYLLSHYGFAEPKNPFDSVSLSMDAILDGLRSRLNPDRIEERCAFWTQVGRSVVESILDPEHEESDDDDEEEVEDQEDDGEEDEHSEDGSEDTEEPERDNFYFDFAGKASENLLAFLYVLFVDAAVFRAFTESTERFERYVHTLRNGGWIVKSTASGSSGPKGARSAKGRGKPAQSTSGNSPLDRAISMTLLALATGRDAMYPTTLEEDKSKLKKLAVSSATNCRRSALLLRIGEKEILARAKKNYMAAAPASRR</sequence>
<dbReference type="PIRSF" id="PIRSF011771">
    <property type="entry name" value="RMS1_SET"/>
    <property type="match status" value="1"/>
</dbReference>
<feature type="compositionally biased region" description="Acidic residues" evidence="6">
    <location>
        <begin position="265"/>
        <end position="281"/>
    </location>
</feature>
<feature type="compositionally biased region" description="Acidic residues" evidence="6">
    <location>
        <begin position="388"/>
        <end position="424"/>
    </location>
</feature>
<dbReference type="GO" id="GO:0032259">
    <property type="term" value="P:methylation"/>
    <property type="evidence" value="ECO:0007669"/>
    <property type="project" value="UniProtKB-KW"/>
</dbReference>
<dbReference type="STRING" id="109895.A0A507E7H6"/>
<organism evidence="8 9">
    <name type="scientific">Powellomyces hirtus</name>
    <dbReference type="NCBI Taxonomy" id="109895"/>
    <lineage>
        <taxon>Eukaryota</taxon>
        <taxon>Fungi</taxon>
        <taxon>Fungi incertae sedis</taxon>
        <taxon>Chytridiomycota</taxon>
        <taxon>Chytridiomycota incertae sedis</taxon>
        <taxon>Chytridiomycetes</taxon>
        <taxon>Spizellomycetales</taxon>
        <taxon>Powellomycetaceae</taxon>
        <taxon>Powellomyces</taxon>
    </lineage>
</organism>
<feature type="compositionally biased region" description="Basic and acidic residues" evidence="6">
    <location>
        <begin position="282"/>
        <end position="291"/>
    </location>
</feature>
<evidence type="ECO:0000259" key="7">
    <source>
        <dbReference type="PROSITE" id="PS50280"/>
    </source>
</evidence>
<proteinExistence type="predicted"/>
<dbReference type="SUPFAM" id="SSF81822">
    <property type="entry name" value="RuBisCo LSMT C-terminal, substrate-binding domain"/>
    <property type="match status" value="1"/>
</dbReference>
<dbReference type="GO" id="GO:0016279">
    <property type="term" value="F:protein-lysine N-methyltransferase activity"/>
    <property type="evidence" value="ECO:0007669"/>
    <property type="project" value="InterPro"/>
</dbReference>
<dbReference type="EMBL" id="QEAQ01000026">
    <property type="protein sequence ID" value="TPX59327.1"/>
    <property type="molecule type" value="Genomic_DNA"/>
</dbReference>
<keyword evidence="9" id="KW-1185">Reference proteome</keyword>
<evidence type="ECO:0000256" key="5">
    <source>
        <dbReference type="ARBA" id="ARBA00030096"/>
    </source>
</evidence>
<feature type="region of interest" description="Disordered" evidence="6">
    <location>
        <begin position="384"/>
        <end position="424"/>
    </location>
</feature>
<dbReference type="PANTHER" id="PTHR13271:SF34">
    <property type="entry name" value="N-LYSINE METHYLTRANSFERASE SETD6"/>
    <property type="match status" value="1"/>
</dbReference>
<dbReference type="InterPro" id="IPR001214">
    <property type="entry name" value="SET_dom"/>
</dbReference>
<reference evidence="8 9" key="1">
    <citation type="journal article" date="2019" name="Sci. Rep.">
        <title>Comparative genomics of chytrid fungi reveal insights into the obligate biotrophic and pathogenic lifestyle of Synchytrium endobioticum.</title>
        <authorList>
            <person name="van de Vossenberg B.T.L.H."/>
            <person name="Warris S."/>
            <person name="Nguyen H.D.T."/>
            <person name="van Gent-Pelzer M.P.E."/>
            <person name="Joly D.L."/>
            <person name="van de Geest H.C."/>
            <person name="Bonants P.J.M."/>
            <person name="Smith D.S."/>
            <person name="Levesque C.A."/>
            <person name="van der Lee T.A.J."/>
        </authorList>
    </citation>
    <scope>NUCLEOTIDE SEQUENCE [LARGE SCALE GENOMIC DNA]</scope>
    <source>
        <strain evidence="8 9">CBS 809.83</strain>
    </source>
</reference>
<evidence type="ECO:0000256" key="3">
    <source>
        <dbReference type="ARBA" id="ARBA00022679"/>
    </source>
</evidence>
<dbReference type="SUPFAM" id="SSF82199">
    <property type="entry name" value="SET domain"/>
    <property type="match status" value="2"/>
</dbReference>
<dbReference type="Pfam" id="PF09273">
    <property type="entry name" value="Rubis-subs-bind"/>
    <property type="match status" value="1"/>
</dbReference>
<gene>
    <name evidence="8" type="ORF">PhCBS80983_g02519</name>
</gene>
<dbReference type="PROSITE" id="PS50280">
    <property type="entry name" value="SET"/>
    <property type="match status" value="1"/>
</dbReference>
<dbReference type="AlphaFoldDB" id="A0A507E7H6"/>
<dbReference type="GO" id="GO:0005634">
    <property type="term" value="C:nucleus"/>
    <property type="evidence" value="ECO:0007669"/>
    <property type="project" value="TreeGrafter"/>
</dbReference>
<dbReference type="Gene3D" id="3.90.1420.10">
    <property type="entry name" value="Rubisco LSMT, substrate-binding domain"/>
    <property type="match status" value="1"/>
</dbReference>
<dbReference type="Proteomes" id="UP000318582">
    <property type="component" value="Unassembled WGS sequence"/>
</dbReference>
<name>A0A507E7H6_9FUNG</name>
<feature type="region of interest" description="Disordered" evidence="6">
    <location>
        <begin position="479"/>
        <end position="510"/>
    </location>
</feature>
<dbReference type="InterPro" id="IPR046341">
    <property type="entry name" value="SET_dom_sf"/>
</dbReference>
<accession>A0A507E7H6</accession>
<dbReference type="InterPro" id="IPR011383">
    <property type="entry name" value="N-lys_methylase_SETD6"/>
</dbReference>
<feature type="domain" description="SET" evidence="7">
    <location>
        <begin position="31"/>
        <end position="323"/>
    </location>
</feature>
<feature type="region of interest" description="Disordered" evidence="6">
    <location>
        <begin position="265"/>
        <end position="291"/>
    </location>
</feature>
<evidence type="ECO:0000256" key="2">
    <source>
        <dbReference type="ARBA" id="ARBA00022603"/>
    </source>
</evidence>
<dbReference type="InterPro" id="IPR050600">
    <property type="entry name" value="SETD3_SETD6_MTase"/>
</dbReference>